<dbReference type="OrthoDB" id="2289168at2759"/>
<keyword evidence="3" id="KW-1185">Reference proteome</keyword>
<dbReference type="AlphaFoldDB" id="A0A0B7NNP4"/>
<organism evidence="2 3">
    <name type="scientific">Parasitella parasitica</name>
    <dbReference type="NCBI Taxonomy" id="35722"/>
    <lineage>
        <taxon>Eukaryota</taxon>
        <taxon>Fungi</taxon>
        <taxon>Fungi incertae sedis</taxon>
        <taxon>Mucoromycota</taxon>
        <taxon>Mucoromycotina</taxon>
        <taxon>Mucoromycetes</taxon>
        <taxon>Mucorales</taxon>
        <taxon>Mucorineae</taxon>
        <taxon>Mucoraceae</taxon>
        <taxon>Parasitella</taxon>
    </lineage>
</organism>
<dbReference type="EMBL" id="LN733187">
    <property type="protein sequence ID" value="CEP16539.1"/>
    <property type="molecule type" value="Genomic_DNA"/>
</dbReference>
<accession>A0A0B7NNP4</accession>
<evidence type="ECO:0000313" key="3">
    <source>
        <dbReference type="Proteomes" id="UP000054107"/>
    </source>
</evidence>
<dbReference type="Proteomes" id="UP000054107">
    <property type="component" value="Unassembled WGS sequence"/>
</dbReference>
<proteinExistence type="predicted"/>
<feature type="region of interest" description="Disordered" evidence="1">
    <location>
        <begin position="1"/>
        <end position="23"/>
    </location>
</feature>
<gene>
    <name evidence="2" type="primary">PARPA_10808.1 scaffold 41841</name>
</gene>
<evidence type="ECO:0000313" key="2">
    <source>
        <dbReference type="EMBL" id="CEP16539.1"/>
    </source>
</evidence>
<reference evidence="2 3" key="1">
    <citation type="submission" date="2014-09" db="EMBL/GenBank/DDBJ databases">
        <authorList>
            <person name="Ellenberger Sabrina"/>
        </authorList>
    </citation>
    <scope>NUCLEOTIDE SEQUENCE [LARGE SCALE GENOMIC DNA]</scope>
    <source>
        <strain evidence="2 3">CBS 412.66</strain>
    </source>
</reference>
<protein>
    <submittedName>
        <fullName evidence="2">Uncharacterized protein</fullName>
    </submittedName>
</protein>
<name>A0A0B7NNP4_9FUNG</name>
<feature type="compositionally biased region" description="Polar residues" evidence="1">
    <location>
        <begin position="1"/>
        <end position="11"/>
    </location>
</feature>
<sequence>MFNMYQNSNEDNGFLPGKEAKPKHSVSNYAQSSTSIDIPASNNFYNQISPQYQEFYNDILSFTSGIHILFRMLQTADYICLYTDSSVLDTLNHSSIHSITDFAKDSVVDPINDPQFMAFLTSLSTSEPTSTSQPSQSSSTLLIPELEVAQSTIAAENKDEDEAQDTKDKKINNKCIKTIKKRTSKSNTRLGQCEHPKHSLYRQEKYILSTNGKAPADETFSSAFIQSIPRRGRPPKGSKSTEFIYSTSPLNNFAYDEPVVEPPYANATLPYYPMVELTVRPLPKRLEAVVGKTNIKVCLTCLKRSDMDPAYLQDVAYVGPQTLFKKKKQ</sequence>
<evidence type="ECO:0000256" key="1">
    <source>
        <dbReference type="SAM" id="MobiDB-lite"/>
    </source>
</evidence>